<evidence type="ECO:0000256" key="7">
    <source>
        <dbReference type="ARBA" id="ARBA00022837"/>
    </source>
</evidence>
<keyword evidence="3" id="KW-0813">Transport</keyword>
<dbReference type="GO" id="GO:0005768">
    <property type="term" value="C:endosome"/>
    <property type="evidence" value="ECO:0007669"/>
    <property type="project" value="UniProtKB-SubCell"/>
</dbReference>
<accession>A0A4Y7NJS9</accession>
<feature type="region of interest" description="Disordered" evidence="9">
    <location>
        <begin position="94"/>
        <end position="115"/>
    </location>
</feature>
<keyword evidence="4" id="KW-0479">Metal-binding</keyword>
<proteinExistence type="evidence at transcript level"/>
<evidence type="ECO:0000256" key="5">
    <source>
        <dbReference type="ARBA" id="ARBA00022737"/>
    </source>
</evidence>
<reference evidence="11" key="1">
    <citation type="submission" date="2018-08" db="EMBL/GenBank/DDBJ databases">
        <authorList>
            <person name="Cornetti L."/>
        </authorList>
    </citation>
    <scope>NUCLEOTIDE SEQUENCE</scope>
    <source>
        <strain evidence="11">BE-ASS</strain>
    </source>
</reference>
<dbReference type="PROSITE" id="PS50222">
    <property type="entry name" value="EF_HAND_2"/>
    <property type="match status" value="3"/>
</dbReference>
<dbReference type="AlphaFoldDB" id="A0A4Y7NJS9"/>
<dbReference type="InterPro" id="IPR029705">
    <property type="entry name" value="VPS35L"/>
</dbReference>
<dbReference type="PANTHER" id="PTHR13673:SF0">
    <property type="entry name" value="VPS35 ENDOSOMAL PROTEIN-SORTING FACTOR-LIKE"/>
    <property type="match status" value="1"/>
</dbReference>
<name>A0A4Y7NJS9_9CRUS</name>
<feature type="domain" description="EF-hand" evidence="10">
    <location>
        <begin position="1077"/>
        <end position="1112"/>
    </location>
</feature>
<dbReference type="Pfam" id="PF13202">
    <property type="entry name" value="EF-hand_5"/>
    <property type="match status" value="1"/>
</dbReference>
<dbReference type="FunFam" id="1.10.238.10:FF:000181">
    <property type="entry name" value="CALML5 isoform 1"/>
    <property type="match status" value="1"/>
</dbReference>
<evidence type="ECO:0000256" key="2">
    <source>
        <dbReference type="ARBA" id="ARBA00010704"/>
    </source>
</evidence>
<dbReference type="PANTHER" id="PTHR13673">
    <property type="entry name" value="ESOPHAGEAL CANCER ASSOCIATED PROTEIN"/>
    <property type="match status" value="1"/>
</dbReference>
<dbReference type="SMART" id="SM00054">
    <property type="entry name" value="EFh"/>
    <property type="match status" value="3"/>
</dbReference>
<feature type="domain" description="EF-hand" evidence="10">
    <location>
        <begin position="1113"/>
        <end position="1143"/>
    </location>
</feature>
<dbReference type="SUPFAM" id="SSF47473">
    <property type="entry name" value="EF-hand"/>
    <property type="match status" value="1"/>
</dbReference>
<evidence type="ECO:0000256" key="4">
    <source>
        <dbReference type="ARBA" id="ARBA00022723"/>
    </source>
</evidence>
<comment type="similarity">
    <text evidence="2">Belongs to the VPS35L family.</text>
</comment>
<keyword evidence="5" id="KW-0677">Repeat</keyword>
<keyword evidence="6" id="KW-0967">Endosome</keyword>
<dbReference type="InterPro" id="IPR011992">
    <property type="entry name" value="EF-hand-dom_pair"/>
</dbReference>
<feature type="region of interest" description="Disordered" evidence="9">
    <location>
        <begin position="1"/>
        <end position="28"/>
    </location>
</feature>
<evidence type="ECO:0000256" key="6">
    <source>
        <dbReference type="ARBA" id="ARBA00022753"/>
    </source>
</evidence>
<evidence type="ECO:0000256" key="9">
    <source>
        <dbReference type="SAM" id="MobiDB-lite"/>
    </source>
</evidence>
<dbReference type="GO" id="GO:0015031">
    <property type="term" value="P:protein transport"/>
    <property type="evidence" value="ECO:0007669"/>
    <property type="project" value="UniProtKB-KW"/>
</dbReference>
<dbReference type="EMBL" id="LR023879">
    <property type="protein sequence ID" value="SVE93498.1"/>
    <property type="molecule type" value="mRNA"/>
</dbReference>
<organism evidence="11">
    <name type="scientific">Scapholeberis mucronata</name>
    <dbReference type="NCBI Taxonomy" id="202097"/>
    <lineage>
        <taxon>Eukaryota</taxon>
        <taxon>Metazoa</taxon>
        <taxon>Ecdysozoa</taxon>
        <taxon>Arthropoda</taxon>
        <taxon>Crustacea</taxon>
        <taxon>Branchiopoda</taxon>
        <taxon>Diplostraca</taxon>
        <taxon>Cladocera</taxon>
        <taxon>Anomopoda</taxon>
        <taxon>Daphniidae</taxon>
        <taxon>Scapholeberis</taxon>
    </lineage>
</organism>
<protein>
    <submittedName>
        <fullName evidence="11">EOG090X02HV</fullName>
    </submittedName>
</protein>
<feature type="domain" description="EF-hand" evidence="10">
    <location>
        <begin position="989"/>
        <end position="1024"/>
    </location>
</feature>
<evidence type="ECO:0000256" key="8">
    <source>
        <dbReference type="ARBA" id="ARBA00022927"/>
    </source>
</evidence>
<evidence type="ECO:0000259" key="10">
    <source>
        <dbReference type="PROSITE" id="PS50222"/>
    </source>
</evidence>
<dbReference type="PROSITE" id="PS00018">
    <property type="entry name" value="EF_HAND_1"/>
    <property type="match status" value="3"/>
</dbReference>
<feature type="compositionally biased region" description="Polar residues" evidence="9">
    <location>
        <begin position="7"/>
        <end position="22"/>
    </location>
</feature>
<keyword evidence="7" id="KW-0106">Calcium</keyword>
<dbReference type="CDD" id="cd00051">
    <property type="entry name" value="EFh"/>
    <property type="match status" value="1"/>
</dbReference>
<evidence type="ECO:0000313" key="11">
    <source>
        <dbReference type="EMBL" id="SVE93498.1"/>
    </source>
</evidence>
<comment type="subcellular location">
    <subcellularLocation>
        <location evidence="1">Endosome</location>
    </subcellularLocation>
</comment>
<gene>
    <name evidence="11" type="primary">EOG090X02HV</name>
</gene>
<dbReference type="GO" id="GO:0005509">
    <property type="term" value="F:calcium ion binding"/>
    <property type="evidence" value="ECO:0007669"/>
    <property type="project" value="InterPro"/>
</dbReference>
<keyword evidence="8" id="KW-0653">Protein transport</keyword>
<dbReference type="GO" id="GO:0032456">
    <property type="term" value="P:endocytic recycling"/>
    <property type="evidence" value="ECO:0007669"/>
    <property type="project" value="InterPro"/>
</dbReference>
<dbReference type="Gene3D" id="1.10.238.10">
    <property type="entry name" value="EF-hand"/>
    <property type="match status" value="1"/>
</dbReference>
<evidence type="ECO:0000256" key="3">
    <source>
        <dbReference type="ARBA" id="ARBA00022448"/>
    </source>
</evidence>
<sequence length="1143" mass="130142">MEETSRSDNNVHSTAPQGSKTAADQGARHESPAIIMLVSVVSIVKRHHADPEASLIFFQKIKSQNFSNFNRAGVAKRRNYRDEKETRQCLRTPIDGTQHPLQNSAPTKDATSKSGLVLSKKSVPMAYSDPLTRAMEGSDPLSQFVSRDEADGETATPAKTTVQDDVSQEWLRQRTAILGKFTTSEKLSITSSFLQGGEKLVVKHQINDKIKHRLQQLDDFEENVSEHKGLSRDDYVTRITQISQELHQAWSLDQRVKALKIVIQCSKLLLETHPFTFYPSKFALITDILDNFGRMVFERIAEKGDIRLVDHQLPKYFKAEHVPETARETCRNWMYKIASVRELLPRIYVEMAVLKSYSFLENSDFSATLIRLSRAIRGVGNPLVAAYARCYLMRVGREKFINNHSFVVENVHDLLLSYHQLYSSSVQTELTVFRTGFLEYLSLYSPALDWIFQTLARFGRYDQLDSVWRQSFDQTEPGLLWQSLLIQFPADFVLPRCLQLALHITTTPSSGVSSHQLMVLMGQVLSRNLGSSSESEPGKMLNVIWPYLSRKEDVDSYLACVESWMPYLLRHWRAKEVYRIINDIVLHFRPKAQAHHVAQLNSIVHALIQTDQVDYQSLFATEPIMELLDIYPDGHSRAEAAKILLQQFFLDQDRPLNNVVMVDNLLSIARILHDTLNATSVEDEKRQISQLAIALIDRVDFGRDFQQMLAFYGDARAAFTNLDPVLAHLVQMINRLSSRTRQLVEEHNERTGHFVRACGAFAYITIPAIACPMVRFDLYVLSGQVALTNECLGQADACLEGAINLMPELPASEEQWIISHCCNLLSTLLVQPDTPGQNRLHHLRRLLRHVRNFSINYSLDRLRSSVYLQAIRLLSACSQNDYIYHVPNVESNDRLYIGDEDFRTEMADHCSQLLNELLNDLNQLDSENQYRKQASLSLDLFSLLVESADLETEPKLIQLAGQLYHLARKHNQYDAAYASTAMNRVPSESEIDELRTAFILMDSDRDGRVTAVEIQAMLEQLGISLREDIVMDLVRQASQSGSTLMNETEFFQWVRRIQALRPASNDSSSSGSSADEEAGLDLTAAFRVFDRDQNGYITKEELRLAMEMIDESMSDSGLNELIKMADVDKDGRINYEEFAKMLL</sequence>
<dbReference type="InterPro" id="IPR002048">
    <property type="entry name" value="EF_hand_dom"/>
</dbReference>
<dbReference type="Pfam" id="PF13499">
    <property type="entry name" value="EF-hand_7"/>
    <property type="match status" value="1"/>
</dbReference>
<evidence type="ECO:0000256" key="1">
    <source>
        <dbReference type="ARBA" id="ARBA00004177"/>
    </source>
</evidence>
<dbReference type="InterPro" id="IPR018247">
    <property type="entry name" value="EF_Hand_1_Ca_BS"/>
</dbReference>